<organism evidence="1 2">
    <name type="scientific">Chryseobacterium arachidis</name>
    <dbReference type="NCBI Taxonomy" id="1416778"/>
    <lineage>
        <taxon>Bacteria</taxon>
        <taxon>Pseudomonadati</taxon>
        <taxon>Bacteroidota</taxon>
        <taxon>Flavobacteriia</taxon>
        <taxon>Flavobacteriales</taxon>
        <taxon>Weeksellaceae</taxon>
        <taxon>Chryseobacterium group</taxon>
        <taxon>Chryseobacterium</taxon>
    </lineage>
</organism>
<evidence type="ECO:0008006" key="3">
    <source>
        <dbReference type="Google" id="ProtNLM"/>
    </source>
</evidence>
<proteinExistence type="predicted"/>
<evidence type="ECO:0000313" key="2">
    <source>
        <dbReference type="Proteomes" id="UP000184518"/>
    </source>
</evidence>
<dbReference type="EMBL" id="FQUT01000001">
    <property type="protein sequence ID" value="SHE32681.1"/>
    <property type="molecule type" value="Genomic_DNA"/>
</dbReference>
<evidence type="ECO:0000313" key="1">
    <source>
        <dbReference type="EMBL" id="SHE32681.1"/>
    </source>
</evidence>
<dbReference type="AlphaFoldDB" id="A0A1M4SKF8"/>
<dbReference type="STRING" id="1416778.SAMN05443633_1015"/>
<reference evidence="2" key="1">
    <citation type="submission" date="2016-11" db="EMBL/GenBank/DDBJ databases">
        <authorList>
            <person name="Varghese N."/>
            <person name="Submissions S."/>
        </authorList>
    </citation>
    <scope>NUCLEOTIDE SEQUENCE [LARGE SCALE GENOMIC DNA]</scope>
    <source>
        <strain evidence="2">DSM 27619</strain>
    </source>
</reference>
<accession>A0A1M4SKF8</accession>
<dbReference type="PROSITE" id="PS51257">
    <property type="entry name" value="PROKAR_LIPOPROTEIN"/>
    <property type="match status" value="1"/>
</dbReference>
<gene>
    <name evidence="1" type="ORF">SAMN05443633_1015</name>
</gene>
<dbReference type="InterPro" id="IPR058087">
    <property type="entry name" value="XAC2610_dom"/>
</dbReference>
<protein>
    <recommendedName>
        <fullName evidence="3">Lipoprotein</fullName>
    </recommendedName>
</protein>
<name>A0A1M4SKF8_9FLAO</name>
<keyword evidence="2" id="KW-1185">Reference proteome</keyword>
<sequence>MRIDIFLLVLLTFFSCKKAEEVNSAEMKPTQDSPVVIRDNQPEKKLSDEEILKIQQEEEKERSQIVNKYIIEKANNNFKYKIYCEEQKNKVVNFRKIKILKSGKLIQEIKIPKDSAFIFHDNEFDFSSHEDWNFDGHQDIKLIKFVGMVNAEYYLWIYNNKSKKYDFCQSFSSILSPVINKGSKEIISKYHVGPTEYHFETYKYKNGKFIKTSEEVEGGDY</sequence>
<dbReference type="RefSeq" id="WP_072952583.1">
    <property type="nucleotide sequence ID" value="NZ_JBHSOO010000001.1"/>
</dbReference>
<dbReference type="NCBIfam" id="NF047539">
    <property type="entry name" value="XAC2610_fam"/>
    <property type="match status" value="1"/>
</dbReference>
<dbReference type="Proteomes" id="UP000184518">
    <property type="component" value="Unassembled WGS sequence"/>
</dbReference>